<dbReference type="PANTHER" id="PTHR21666">
    <property type="entry name" value="PEPTIDASE-RELATED"/>
    <property type="match status" value="1"/>
</dbReference>
<dbReference type="EMBL" id="LWQT01000044">
    <property type="protein sequence ID" value="OAN52170.1"/>
    <property type="molecule type" value="Genomic_DNA"/>
</dbReference>
<evidence type="ECO:0000256" key="3">
    <source>
        <dbReference type="ARBA" id="ARBA00022723"/>
    </source>
</evidence>
<reference evidence="10 11" key="1">
    <citation type="submission" date="2016-04" db="EMBL/GenBank/DDBJ databases">
        <title>Draft genome sequence of freshwater magnetotactic bacteria Magnetospirillum marisnigri SP-1 and Magnetospirillum moscoviense BB-1.</title>
        <authorList>
            <person name="Koziaeva V."/>
            <person name="Dziuba M.V."/>
            <person name="Ivanov T.M."/>
            <person name="Kuznetsov B."/>
            <person name="Grouzdev D.S."/>
        </authorList>
    </citation>
    <scope>NUCLEOTIDE SEQUENCE [LARGE SCALE GENOMIC DNA]</scope>
    <source>
        <strain evidence="10 11">SP-1</strain>
    </source>
</reference>
<gene>
    <name evidence="10" type="ORF">A6A04_00215</name>
</gene>
<keyword evidence="5" id="KW-0862">Zinc</keyword>
<dbReference type="InterPro" id="IPR050570">
    <property type="entry name" value="Cell_wall_metabolism_enzyme"/>
</dbReference>
<keyword evidence="2" id="KW-0645">Protease</keyword>
<evidence type="ECO:0000259" key="9">
    <source>
        <dbReference type="Pfam" id="PF01551"/>
    </source>
</evidence>
<evidence type="ECO:0000313" key="11">
    <source>
        <dbReference type="Proteomes" id="UP000078428"/>
    </source>
</evidence>
<feature type="region of interest" description="Disordered" evidence="7">
    <location>
        <begin position="158"/>
        <end position="190"/>
    </location>
</feature>
<accession>A0A178MS23</accession>
<dbReference type="InterPro" id="IPR016047">
    <property type="entry name" value="M23ase_b-sheet_dom"/>
</dbReference>
<organism evidence="10 11">
    <name type="scientific">Paramagnetospirillum marisnigri</name>
    <dbReference type="NCBI Taxonomy" id="1285242"/>
    <lineage>
        <taxon>Bacteria</taxon>
        <taxon>Pseudomonadati</taxon>
        <taxon>Pseudomonadota</taxon>
        <taxon>Alphaproteobacteria</taxon>
        <taxon>Rhodospirillales</taxon>
        <taxon>Magnetospirillaceae</taxon>
        <taxon>Paramagnetospirillum</taxon>
    </lineage>
</organism>
<dbReference type="GO" id="GO:0004222">
    <property type="term" value="F:metalloendopeptidase activity"/>
    <property type="evidence" value="ECO:0007669"/>
    <property type="project" value="TreeGrafter"/>
</dbReference>
<comment type="cofactor">
    <cofactor evidence="1">
        <name>Zn(2+)</name>
        <dbReference type="ChEBI" id="CHEBI:29105"/>
    </cofactor>
</comment>
<keyword evidence="8" id="KW-0472">Membrane</keyword>
<evidence type="ECO:0000256" key="2">
    <source>
        <dbReference type="ARBA" id="ARBA00022670"/>
    </source>
</evidence>
<dbReference type="GO" id="GO:0006508">
    <property type="term" value="P:proteolysis"/>
    <property type="evidence" value="ECO:0007669"/>
    <property type="project" value="UniProtKB-KW"/>
</dbReference>
<evidence type="ECO:0000256" key="5">
    <source>
        <dbReference type="ARBA" id="ARBA00022833"/>
    </source>
</evidence>
<dbReference type="CDD" id="cd12797">
    <property type="entry name" value="M23_peptidase"/>
    <property type="match status" value="1"/>
</dbReference>
<evidence type="ECO:0000256" key="1">
    <source>
        <dbReference type="ARBA" id="ARBA00001947"/>
    </source>
</evidence>
<dbReference type="Pfam" id="PF01551">
    <property type="entry name" value="Peptidase_M23"/>
    <property type="match status" value="1"/>
</dbReference>
<proteinExistence type="predicted"/>
<sequence>MVLATLAAPENRASQPNGRGDVRTVTDERLIPAAGKRAKALKRAVAWIIPEWQVFIRRPDGSAEQFTFTRKRQVMILAGMVVIMIWAAIVSTLLTRQPEELAVKERHLEEMMAATRAAQHRLVSSQKMVADIAREVDMVHTNILVLAETNAALAKDHQSTKSVVAAPRTRTRSEPAWNDDGQPASDEARAVRDQVRRLESSLERLKVAYAQAVQNTSDATSSKIFDAERALSKLGIDARQIFDRQQQREGGRGGPFIPLVTSTSDTGLSGLLDRLDRWSGVKAVMNKMPLGEPLHADYDINSGFGTRSDPLNRRTGVHEGVDLGAPHGTPVYATGEGVVDFAGPWDRYGLTIDINHGNGVSTRYAHLSRIKVKEGQKVTRSTVIGLLGNTGRSTGPHLHYEVRLSDTPKDPLKFIAAGENAPKAW</sequence>
<keyword evidence="6" id="KW-0482">Metalloprotease</keyword>
<dbReference type="InterPro" id="IPR011055">
    <property type="entry name" value="Dup_hybrid_motif"/>
</dbReference>
<keyword evidence="8" id="KW-0812">Transmembrane</keyword>
<feature type="transmembrane region" description="Helical" evidence="8">
    <location>
        <begin position="74"/>
        <end position="94"/>
    </location>
</feature>
<dbReference type="Gene3D" id="2.70.70.10">
    <property type="entry name" value="Glucose Permease (Domain IIA)"/>
    <property type="match status" value="1"/>
</dbReference>
<evidence type="ECO:0000256" key="4">
    <source>
        <dbReference type="ARBA" id="ARBA00022801"/>
    </source>
</evidence>
<dbReference type="GO" id="GO:0046872">
    <property type="term" value="F:metal ion binding"/>
    <property type="evidence" value="ECO:0007669"/>
    <property type="project" value="UniProtKB-KW"/>
</dbReference>
<evidence type="ECO:0000256" key="6">
    <source>
        <dbReference type="ARBA" id="ARBA00023049"/>
    </source>
</evidence>
<name>A0A178MS23_9PROT</name>
<dbReference type="Proteomes" id="UP000078428">
    <property type="component" value="Unassembled WGS sequence"/>
</dbReference>
<keyword evidence="3" id="KW-0479">Metal-binding</keyword>
<dbReference type="STRING" id="1285242.A6A04_00215"/>
<protein>
    <submittedName>
        <fullName evidence="10">Peptidase M23</fullName>
    </submittedName>
</protein>
<dbReference type="PANTHER" id="PTHR21666:SF288">
    <property type="entry name" value="CELL DIVISION PROTEIN YTFB"/>
    <property type="match status" value="1"/>
</dbReference>
<keyword evidence="8" id="KW-1133">Transmembrane helix</keyword>
<dbReference type="FunFam" id="2.70.70.10:FF:000006">
    <property type="entry name" value="M23 family peptidase"/>
    <property type="match status" value="1"/>
</dbReference>
<dbReference type="AlphaFoldDB" id="A0A178MS23"/>
<feature type="domain" description="M23ase beta-sheet core" evidence="9">
    <location>
        <begin position="317"/>
        <end position="411"/>
    </location>
</feature>
<evidence type="ECO:0000256" key="8">
    <source>
        <dbReference type="SAM" id="Phobius"/>
    </source>
</evidence>
<keyword evidence="11" id="KW-1185">Reference proteome</keyword>
<comment type="caution">
    <text evidence="10">The sequence shown here is derived from an EMBL/GenBank/DDBJ whole genome shotgun (WGS) entry which is preliminary data.</text>
</comment>
<evidence type="ECO:0000256" key="7">
    <source>
        <dbReference type="SAM" id="MobiDB-lite"/>
    </source>
</evidence>
<evidence type="ECO:0000313" key="10">
    <source>
        <dbReference type="EMBL" id="OAN52170.1"/>
    </source>
</evidence>
<dbReference type="SUPFAM" id="SSF51261">
    <property type="entry name" value="Duplicated hybrid motif"/>
    <property type="match status" value="1"/>
</dbReference>
<keyword evidence="4" id="KW-0378">Hydrolase</keyword>